<name>A0A4Y8ZWE6_9SPHN</name>
<reference evidence="3 4" key="1">
    <citation type="submission" date="2019-03" db="EMBL/GenBank/DDBJ databases">
        <title>Genome sequence of Sphingomonas sp. 17J27-24.</title>
        <authorList>
            <person name="Kim M."/>
            <person name="Maeng S."/>
            <person name="Sathiyaraj S."/>
        </authorList>
    </citation>
    <scope>NUCLEOTIDE SEQUENCE [LARGE SCALE GENOMIC DNA]</scope>
    <source>
        <strain evidence="3 4">17J27-24</strain>
    </source>
</reference>
<dbReference type="GO" id="GO:0016758">
    <property type="term" value="F:hexosyltransferase activity"/>
    <property type="evidence" value="ECO:0007669"/>
    <property type="project" value="TreeGrafter"/>
</dbReference>
<dbReference type="CDD" id="cd03794">
    <property type="entry name" value="GT4_WbuB-like"/>
    <property type="match status" value="1"/>
</dbReference>
<dbReference type="RefSeq" id="WP_135085187.1">
    <property type="nucleotide sequence ID" value="NZ_SPDV01000010.1"/>
</dbReference>
<evidence type="ECO:0000313" key="3">
    <source>
        <dbReference type="EMBL" id="TFI59029.1"/>
    </source>
</evidence>
<dbReference type="EMBL" id="SPDV01000010">
    <property type="protein sequence ID" value="TFI59029.1"/>
    <property type="molecule type" value="Genomic_DNA"/>
</dbReference>
<dbReference type="AlphaFoldDB" id="A0A4Y8ZWE6"/>
<protein>
    <submittedName>
        <fullName evidence="3">Glycosyltransferase, exosortase A system-associated</fullName>
    </submittedName>
</protein>
<dbReference type="InterPro" id="IPR050194">
    <property type="entry name" value="Glycosyltransferase_grp1"/>
</dbReference>
<proteinExistence type="predicted"/>
<gene>
    <name evidence="3" type="ORF">E2493_07205</name>
</gene>
<dbReference type="PANTHER" id="PTHR45947:SF3">
    <property type="entry name" value="SULFOQUINOVOSYL TRANSFERASE SQD2"/>
    <property type="match status" value="1"/>
</dbReference>
<dbReference type="InterPro" id="IPR001296">
    <property type="entry name" value="Glyco_trans_1"/>
</dbReference>
<evidence type="ECO:0000313" key="4">
    <source>
        <dbReference type="Proteomes" id="UP000298213"/>
    </source>
</evidence>
<dbReference type="InterPro" id="IPR024004">
    <property type="entry name" value="PEP-CTERM/XrtA_GlycosylTrfase"/>
</dbReference>
<evidence type="ECO:0000259" key="2">
    <source>
        <dbReference type="Pfam" id="PF13579"/>
    </source>
</evidence>
<keyword evidence="3" id="KW-0808">Transferase</keyword>
<organism evidence="3 4">
    <name type="scientific">Sphingomonas parva</name>
    <dbReference type="NCBI Taxonomy" id="2555898"/>
    <lineage>
        <taxon>Bacteria</taxon>
        <taxon>Pseudomonadati</taxon>
        <taxon>Pseudomonadota</taxon>
        <taxon>Alphaproteobacteria</taxon>
        <taxon>Sphingomonadales</taxon>
        <taxon>Sphingomonadaceae</taxon>
        <taxon>Sphingomonas</taxon>
    </lineage>
</organism>
<dbReference type="SUPFAM" id="SSF53756">
    <property type="entry name" value="UDP-Glycosyltransferase/glycogen phosphorylase"/>
    <property type="match status" value="1"/>
</dbReference>
<dbReference type="Proteomes" id="UP000298213">
    <property type="component" value="Unassembled WGS sequence"/>
</dbReference>
<sequence length="400" mass="43954">MRILHVLDHSLPLQSGYTFRTRAIVTAQQALGLEVACLTGARHSRGGPDPETIDGITFYRTPLPAPAPSPLREWREIRALSKRLDALVTAWQPDQLHVHSPVLGALAALPVARRRRVPMLYEIRAFWEDAAVGNGTGREGTLRYRATRALETLAARRADAVAVICDGLRRDLIARGITPQKIIVSPNGVDLGLFGRPVASDPDLARSLGIEGGDVIGFIGSFYDYEGLDDLIAAMPMLLRVRPRAHLLLVGGGPMEAALKAQAEASPARDRIHFAGRVPHDRVEHYYGLIDVLAYPRKRMRLTELVTPLKPLEAMAQLKMVAASDVGGHRELIEDGVTGTLFPAGDPAALAEALAGLFANRQGWDVRRRAAREFVERDRNWSSNISRYMPTYQRLTGKAL</sequence>
<dbReference type="InterPro" id="IPR028098">
    <property type="entry name" value="Glyco_trans_4-like_N"/>
</dbReference>
<keyword evidence="4" id="KW-1185">Reference proteome</keyword>
<accession>A0A4Y8ZWE6</accession>
<dbReference type="Pfam" id="PF13579">
    <property type="entry name" value="Glyco_trans_4_4"/>
    <property type="match status" value="1"/>
</dbReference>
<evidence type="ECO:0000259" key="1">
    <source>
        <dbReference type="Pfam" id="PF00534"/>
    </source>
</evidence>
<dbReference type="OrthoDB" id="9790710at2"/>
<dbReference type="NCBIfam" id="TIGR04063">
    <property type="entry name" value="stp3"/>
    <property type="match status" value="1"/>
</dbReference>
<comment type="caution">
    <text evidence="3">The sequence shown here is derived from an EMBL/GenBank/DDBJ whole genome shotgun (WGS) entry which is preliminary data.</text>
</comment>
<dbReference type="Gene3D" id="3.40.50.2000">
    <property type="entry name" value="Glycogen Phosphorylase B"/>
    <property type="match status" value="2"/>
</dbReference>
<dbReference type="Pfam" id="PF00534">
    <property type="entry name" value="Glycos_transf_1"/>
    <property type="match status" value="1"/>
</dbReference>
<dbReference type="PANTHER" id="PTHR45947">
    <property type="entry name" value="SULFOQUINOVOSYL TRANSFERASE SQD2"/>
    <property type="match status" value="1"/>
</dbReference>
<feature type="domain" description="Glycosyltransferase subfamily 4-like N-terminal" evidence="2">
    <location>
        <begin position="16"/>
        <end position="188"/>
    </location>
</feature>
<feature type="domain" description="Glycosyl transferase family 1" evidence="1">
    <location>
        <begin position="207"/>
        <end position="365"/>
    </location>
</feature>